<feature type="region of interest" description="Disordered" evidence="1">
    <location>
        <begin position="141"/>
        <end position="160"/>
    </location>
</feature>
<sequence length="445" mass="48820">MTSSEEDNSDPQPVEVLKPKFFERISEFNLVHIAKETWQQKRCHGNLLTRSGTAIAESCVSLAWLPVGRLASVFPGISTRVEGVGCRILDAAEAVPELKSSLTVAVQSRVRKVIDTPRGRRVLDVVEDFIPVLEKIYTDMEKSLEPPPSDDEDEGVDIPDNPDQELASVKIFRHILLISAGIENSAELLDKGHPAASRQSADIGTLPSSQLERCQGFFWPQIFKFINDKNLNPFKENSIIKALKFFTNLRPCKHELQLTLDITEEVVRRGPEVTPAIIRGRQFIATVVAEIHFGRVPTPQRVLGRPVTGSLEVSQSPRLTSGASHTGHPEHLEFEDLNTSPSAGINTESLASADVHLRESPEIQADHHPLYSPTHDLEFVNGFREGSSNDSTPMPSSGESTGHRLHDSSTCDSHEGSMEGIPGCGIVASPESSPEMSPEVVQSDL</sequence>
<evidence type="ECO:0000313" key="3">
    <source>
        <dbReference type="EnsemblMetazoa" id="CapteP204207"/>
    </source>
</evidence>
<evidence type="ECO:0000313" key="4">
    <source>
        <dbReference type="Proteomes" id="UP000014760"/>
    </source>
</evidence>
<protein>
    <submittedName>
        <fullName evidence="2 3">Uncharacterized protein</fullName>
    </submittedName>
</protein>
<evidence type="ECO:0000256" key="1">
    <source>
        <dbReference type="SAM" id="MobiDB-lite"/>
    </source>
</evidence>
<dbReference type="EMBL" id="KB300771">
    <property type="protein sequence ID" value="ELU06333.1"/>
    <property type="molecule type" value="Genomic_DNA"/>
</dbReference>
<name>R7UJP1_CAPTE</name>
<organism evidence="2">
    <name type="scientific">Capitella teleta</name>
    <name type="common">Polychaete worm</name>
    <dbReference type="NCBI Taxonomy" id="283909"/>
    <lineage>
        <taxon>Eukaryota</taxon>
        <taxon>Metazoa</taxon>
        <taxon>Spiralia</taxon>
        <taxon>Lophotrochozoa</taxon>
        <taxon>Annelida</taxon>
        <taxon>Polychaeta</taxon>
        <taxon>Sedentaria</taxon>
        <taxon>Scolecida</taxon>
        <taxon>Capitellidae</taxon>
        <taxon>Capitella</taxon>
    </lineage>
</organism>
<reference evidence="2 4" key="2">
    <citation type="journal article" date="2013" name="Nature">
        <title>Insights into bilaterian evolution from three spiralian genomes.</title>
        <authorList>
            <person name="Simakov O."/>
            <person name="Marletaz F."/>
            <person name="Cho S.J."/>
            <person name="Edsinger-Gonzales E."/>
            <person name="Havlak P."/>
            <person name="Hellsten U."/>
            <person name="Kuo D.H."/>
            <person name="Larsson T."/>
            <person name="Lv J."/>
            <person name="Arendt D."/>
            <person name="Savage R."/>
            <person name="Osoegawa K."/>
            <person name="de Jong P."/>
            <person name="Grimwood J."/>
            <person name="Chapman J.A."/>
            <person name="Shapiro H."/>
            <person name="Aerts A."/>
            <person name="Otillar R.P."/>
            <person name="Terry A.Y."/>
            <person name="Boore J.L."/>
            <person name="Grigoriev I.V."/>
            <person name="Lindberg D.R."/>
            <person name="Seaver E.C."/>
            <person name="Weisblat D.A."/>
            <person name="Putnam N.H."/>
            <person name="Rokhsar D.S."/>
        </authorList>
    </citation>
    <scope>NUCLEOTIDE SEQUENCE</scope>
    <source>
        <strain evidence="2 4">I ESC-2004</strain>
    </source>
</reference>
<reference evidence="4" key="1">
    <citation type="submission" date="2012-12" db="EMBL/GenBank/DDBJ databases">
        <authorList>
            <person name="Hellsten U."/>
            <person name="Grimwood J."/>
            <person name="Chapman J.A."/>
            <person name="Shapiro H."/>
            <person name="Aerts A."/>
            <person name="Otillar R.P."/>
            <person name="Terry A.Y."/>
            <person name="Boore J.L."/>
            <person name="Simakov O."/>
            <person name="Marletaz F."/>
            <person name="Cho S.-J."/>
            <person name="Edsinger-Gonzales E."/>
            <person name="Havlak P."/>
            <person name="Kuo D.-H."/>
            <person name="Larsson T."/>
            <person name="Lv J."/>
            <person name="Arendt D."/>
            <person name="Savage R."/>
            <person name="Osoegawa K."/>
            <person name="de Jong P."/>
            <person name="Lindberg D.R."/>
            <person name="Seaver E.C."/>
            <person name="Weisblat D.A."/>
            <person name="Putnam N.H."/>
            <person name="Grigoriev I.V."/>
            <person name="Rokhsar D.S."/>
        </authorList>
    </citation>
    <scope>NUCLEOTIDE SEQUENCE</scope>
    <source>
        <strain evidence="4">I ESC-2004</strain>
    </source>
</reference>
<dbReference type="EMBL" id="AMQN01007483">
    <property type="status" value="NOT_ANNOTATED_CDS"/>
    <property type="molecule type" value="Genomic_DNA"/>
</dbReference>
<dbReference type="Proteomes" id="UP000014760">
    <property type="component" value="Unassembled WGS sequence"/>
</dbReference>
<dbReference type="HOGENOM" id="CLU_615755_0_0_1"/>
<feature type="compositionally biased region" description="Low complexity" evidence="1">
    <location>
        <begin position="427"/>
        <end position="445"/>
    </location>
</feature>
<feature type="region of interest" description="Disordered" evidence="1">
    <location>
        <begin position="382"/>
        <end position="445"/>
    </location>
</feature>
<feature type="region of interest" description="Disordered" evidence="1">
    <location>
        <begin position="306"/>
        <end position="345"/>
    </location>
</feature>
<dbReference type="EnsemblMetazoa" id="CapteT204207">
    <property type="protein sequence ID" value="CapteP204207"/>
    <property type="gene ID" value="CapteG204207"/>
</dbReference>
<feature type="compositionally biased region" description="Polar residues" evidence="1">
    <location>
        <begin position="311"/>
        <end position="324"/>
    </location>
</feature>
<dbReference type="AlphaFoldDB" id="R7UJP1"/>
<evidence type="ECO:0000313" key="2">
    <source>
        <dbReference type="EMBL" id="ELU06333.1"/>
    </source>
</evidence>
<reference evidence="3" key="3">
    <citation type="submission" date="2015-06" db="UniProtKB">
        <authorList>
            <consortium name="EnsemblMetazoa"/>
        </authorList>
    </citation>
    <scope>IDENTIFICATION</scope>
</reference>
<feature type="compositionally biased region" description="Acidic residues" evidence="1">
    <location>
        <begin position="148"/>
        <end position="160"/>
    </location>
</feature>
<feature type="compositionally biased region" description="Polar residues" evidence="1">
    <location>
        <begin position="386"/>
        <end position="400"/>
    </location>
</feature>
<feature type="compositionally biased region" description="Basic and acidic residues" evidence="1">
    <location>
        <begin position="401"/>
        <end position="417"/>
    </location>
</feature>
<proteinExistence type="predicted"/>
<gene>
    <name evidence="2" type="ORF">CAPTEDRAFT_204207</name>
</gene>
<keyword evidence="4" id="KW-1185">Reference proteome</keyword>
<accession>R7UJP1</accession>